<keyword evidence="3 9" id="KW-0808">Transferase</keyword>
<dbReference type="STRING" id="1122930.SAMN02745168_1721"/>
<dbReference type="HAMAP" id="MF_01815">
    <property type="entry name" value="FabH"/>
    <property type="match status" value="1"/>
</dbReference>
<evidence type="ECO:0000256" key="9">
    <source>
        <dbReference type="HAMAP-Rule" id="MF_01815"/>
    </source>
</evidence>
<sequence>MSFRIAGTGSCLPEQVVENEAFCGFVDTSDEWIVSRTGMRRRHFVKEETMRDLVYTAASRALEDAGCKASELDYILCSTIQGDYITPSLACLLQADLGANCPAMDINAACSGFLYALDAAAAQFAAKKAKTILVVGAEQLSKFLDWSDRNTCVLFGDGAGAVVLTEGEGLLSIRLGSYGQMESLNIPGSSSPGPFSDFKRPASYIHMNGQEIFKFAVSAIQREIRTVTAETGITPEEVDYFLLHQANGRIIESARNRMKQPKEKFPTNYEECGNTSSASIPLLLDSLNTANRLKNGDILLMSAFGGGLTTGTCLLKWNK</sequence>
<dbReference type="UniPathway" id="UPA00094"/>
<protein>
    <recommendedName>
        <fullName evidence="9">Beta-ketoacyl-[acyl-carrier-protein] synthase III</fullName>
        <shortName evidence="9">Beta-ketoacyl-ACP synthase III</shortName>
        <shortName evidence="9">KAS III</shortName>
        <ecNumber evidence="9">2.3.1.180</ecNumber>
    </recommendedName>
    <alternativeName>
        <fullName evidence="9">3-oxoacyl-[acyl-carrier-protein] synthase 3</fullName>
    </alternativeName>
    <alternativeName>
        <fullName evidence="9">3-oxoacyl-[acyl-carrier-protein] synthase III</fullName>
    </alternativeName>
</protein>
<comment type="similarity">
    <text evidence="1 9">Belongs to the thiolase-like superfamily. FabH family.</text>
</comment>
<dbReference type="GO" id="GO:0005737">
    <property type="term" value="C:cytoplasm"/>
    <property type="evidence" value="ECO:0007669"/>
    <property type="project" value="UniProtKB-SubCell"/>
</dbReference>
<dbReference type="EC" id="2.3.1.180" evidence="9"/>
<comment type="subcellular location">
    <subcellularLocation>
        <location evidence="9">Cytoplasm</location>
    </subcellularLocation>
</comment>
<feature type="region of interest" description="ACP-binding" evidence="9">
    <location>
        <begin position="245"/>
        <end position="249"/>
    </location>
</feature>
<comment type="subunit">
    <text evidence="9">Homodimer.</text>
</comment>
<evidence type="ECO:0000256" key="8">
    <source>
        <dbReference type="ARBA" id="ARBA00023315"/>
    </source>
</evidence>
<dbReference type="OrthoDB" id="9815506at2"/>
<dbReference type="GO" id="GO:0006633">
    <property type="term" value="P:fatty acid biosynthetic process"/>
    <property type="evidence" value="ECO:0007669"/>
    <property type="project" value="UniProtKB-UniRule"/>
</dbReference>
<dbReference type="EMBL" id="FWXW01000004">
    <property type="protein sequence ID" value="SMC60036.1"/>
    <property type="molecule type" value="Genomic_DNA"/>
</dbReference>
<proteinExistence type="inferred from homology"/>
<evidence type="ECO:0000256" key="5">
    <source>
        <dbReference type="ARBA" id="ARBA00023098"/>
    </source>
</evidence>
<evidence type="ECO:0000256" key="3">
    <source>
        <dbReference type="ARBA" id="ARBA00022679"/>
    </source>
</evidence>
<dbReference type="SUPFAM" id="SSF53901">
    <property type="entry name" value="Thiolase-like"/>
    <property type="match status" value="1"/>
</dbReference>
<dbReference type="CDD" id="cd00830">
    <property type="entry name" value="KAS_III"/>
    <property type="match status" value="1"/>
</dbReference>
<evidence type="ECO:0000256" key="6">
    <source>
        <dbReference type="ARBA" id="ARBA00023160"/>
    </source>
</evidence>
<keyword evidence="13" id="KW-1185">Reference proteome</keyword>
<evidence type="ECO:0000256" key="4">
    <source>
        <dbReference type="ARBA" id="ARBA00022832"/>
    </source>
</evidence>
<dbReference type="AlphaFoldDB" id="A0A1W2AH65"/>
<dbReference type="Proteomes" id="UP000192790">
    <property type="component" value="Unassembled WGS sequence"/>
</dbReference>
<keyword evidence="2 9" id="KW-0444">Lipid biosynthesis</keyword>
<dbReference type="GO" id="GO:0033818">
    <property type="term" value="F:beta-ketoacyl-acyl-carrier-protein synthase III activity"/>
    <property type="evidence" value="ECO:0007669"/>
    <property type="project" value="UniProtKB-UniRule"/>
</dbReference>
<dbReference type="PANTHER" id="PTHR43091:SF1">
    <property type="entry name" value="BETA-KETOACYL-[ACYL-CARRIER-PROTEIN] SYNTHASE III, CHLOROPLASTIC"/>
    <property type="match status" value="1"/>
</dbReference>
<evidence type="ECO:0000256" key="7">
    <source>
        <dbReference type="ARBA" id="ARBA00023268"/>
    </source>
</evidence>
<dbReference type="PANTHER" id="PTHR43091">
    <property type="entry name" value="3-OXOACYL-[ACYL-CARRIER-PROTEIN] SYNTHASE"/>
    <property type="match status" value="1"/>
</dbReference>
<feature type="active site" evidence="9">
    <location>
        <position position="244"/>
    </location>
</feature>
<dbReference type="InterPro" id="IPR013747">
    <property type="entry name" value="ACP_syn_III_C"/>
</dbReference>
<feature type="active site" evidence="9">
    <location>
        <position position="274"/>
    </location>
</feature>
<comment type="domain">
    <text evidence="9">The last Arg residue of the ACP-binding site is essential for the weak association between ACP/AcpP and FabH.</text>
</comment>
<evidence type="ECO:0000259" key="11">
    <source>
        <dbReference type="Pfam" id="PF08545"/>
    </source>
</evidence>
<evidence type="ECO:0000313" key="13">
    <source>
        <dbReference type="Proteomes" id="UP000192790"/>
    </source>
</evidence>
<feature type="active site" evidence="9">
    <location>
        <position position="110"/>
    </location>
</feature>
<dbReference type="GO" id="GO:0004315">
    <property type="term" value="F:3-oxoacyl-[acyl-carrier-protein] synthase activity"/>
    <property type="evidence" value="ECO:0007669"/>
    <property type="project" value="InterPro"/>
</dbReference>
<feature type="domain" description="Beta-ketoacyl-[acyl-carrier-protein] synthase III N-terminal" evidence="11">
    <location>
        <begin position="104"/>
        <end position="179"/>
    </location>
</feature>
<keyword evidence="8 9" id="KW-0012">Acyltransferase</keyword>
<organism evidence="12 13">
    <name type="scientific">Papillibacter cinnamivorans DSM 12816</name>
    <dbReference type="NCBI Taxonomy" id="1122930"/>
    <lineage>
        <taxon>Bacteria</taxon>
        <taxon>Bacillati</taxon>
        <taxon>Bacillota</taxon>
        <taxon>Clostridia</taxon>
        <taxon>Eubacteriales</taxon>
        <taxon>Oscillospiraceae</taxon>
        <taxon>Papillibacter</taxon>
    </lineage>
</organism>
<keyword evidence="4 9" id="KW-0276">Fatty acid metabolism</keyword>
<comment type="pathway">
    <text evidence="9">Lipid metabolism; fatty acid biosynthesis.</text>
</comment>
<dbReference type="InterPro" id="IPR016039">
    <property type="entry name" value="Thiolase-like"/>
</dbReference>
<keyword evidence="6 9" id="KW-0275">Fatty acid biosynthesis</keyword>
<evidence type="ECO:0000256" key="1">
    <source>
        <dbReference type="ARBA" id="ARBA00008642"/>
    </source>
</evidence>
<dbReference type="Pfam" id="PF08545">
    <property type="entry name" value="ACP_syn_III"/>
    <property type="match status" value="1"/>
</dbReference>
<reference evidence="12 13" key="1">
    <citation type="submission" date="2017-04" db="EMBL/GenBank/DDBJ databases">
        <authorList>
            <person name="Afonso C.L."/>
            <person name="Miller P.J."/>
            <person name="Scott M.A."/>
            <person name="Spackman E."/>
            <person name="Goraichik I."/>
            <person name="Dimitrov K.M."/>
            <person name="Suarez D.L."/>
            <person name="Swayne D.E."/>
        </authorList>
    </citation>
    <scope>NUCLEOTIDE SEQUENCE [LARGE SCALE GENOMIC DNA]</scope>
    <source>
        <strain evidence="12 13">DSM 12816</strain>
    </source>
</reference>
<keyword evidence="9" id="KW-0963">Cytoplasm</keyword>
<name>A0A1W2AH65_9FIRM</name>
<comment type="function">
    <text evidence="9">Catalyzes the condensation reaction of fatty acid synthesis by the addition to an acyl acceptor of two carbons from malonyl-ACP. Catalyzes the first condensation reaction which initiates fatty acid synthesis and may therefore play a role in governing the total rate of fatty acid production. Possesses both acetoacetyl-ACP synthase and acetyl transacylase activities. Its substrate specificity determines the biosynthesis of branched-chain and/or straight-chain of fatty acids.</text>
</comment>
<evidence type="ECO:0000313" key="12">
    <source>
        <dbReference type="EMBL" id="SMC60036.1"/>
    </source>
</evidence>
<dbReference type="Gene3D" id="3.40.47.10">
    <property type="match status" value="1"/>
</dbReference>
<gene>
    <name evidence="9" type="primary">fabH</name>
    <name evidence="12" type="ORF">SAMN02745168_1721</name>
</gene>
<keyword evidence="5 9" id="KW-0443">Lipid metabolism</keyword>
<accession>A0A1W2AH65</accession>
<keyword evidence="7 9" id="KW-0511">Multifunctional enzyme</keyword>
<evidence type="ECO:0000259" key="10">
    <source>
        <dbReference type="Pfam" id="PF08541"/>
    </source>
</evidence>
<dbReference type="InterPro" id="IPR004655">
    <property type="entry name" value="FabH"/>
</dbReference>
<dbReference type="RefSeq" id="WP_084234420.1">
    <property type="nucleotide sequence ID" value="NZ_FWXW01000004.1"/>
</dbReference>
<evidence type="ECO:0000256" key="2">
    <source>
        <dbReference type="ARBA" id="ARBA00022516"/>
    </source>
</evidence>
<dbReference type="NCBIfam" id="NF006829">
    <property type="entry name" value="PRK09352.1"/>
    <property type="match status" value="1"/>
</dbReference>
<comment type="catalytic activity">
    <reaction evidence="9">
        <text>malonyl-[ACP] + acetyl-CoA + H(+) = 3-oxobutanoyl-[ACP] + CO2 + CoA</text>
        <dbReference type="Rhea" id="RHEA:12080"/>
        <dbReference type="Rhea" id="RHEA-COMP:9623"/>
        <dbReference type="Rhea" id="RHEA-COMP:9625"/>
        <dbReference type="ChEBI" id="CHEBI:15378"/>
        <dbReference type="ChEBI" id="CHEBI:16526"/>
        <dbReference type="ChEBI" id="CHEBI:57287"/>
        <dbReference type="ChEBI" id="CHEBI:57288"/>
        <dbReference type="ChEBI" id="CHEBI:78449"/>
        <dbReference type="ChEBI" id="CHEBI:78450"/>
        <dbReference type="EC" id="2.3.1.180"/>
    </reaction>
</comment>
<dbReference type="InterPro" id="IPR013751">
    <property type="entry name" value="ACP_syn_III_N"/>
</dbReference>
<dbReference type="NCBIfam" id="TIGR00747">
    <property type="entry name" value="fabH"/>
    <property type="match status" value="1"/>
</dbReference>
<dbReference type="Pfam" id="PF08541">
    <property type="entry name" value="ACP_syn_III_C"/>
    <property type="match status" value="1"/>
</dbReference>
<feature type="domain" description="Beta-ketoacyl-[acyl-carrier-protein] synthase III C-terminal" evidence="10">
    <location>
        <begin position="229"/>
        <end position="317"/>
    </location>
</feature>